<dbReference type="KEGG" id="vcr:VC395_A0970"/>
<organism evidence="7 8">
    <name type="scientific">Vibrio cholerae serotype O1 (strain ATCC 39541 / Classical Ogawa 395 / O395)</name>
    <dbReference type="NCBI Taxonomy" id="345073"/>
    <lineage>
        <taxon>Bacteria</taxon>
        <taxon>Pseudomonadati</taxon>
        <taxon>Pseudomonadota</taxon>
        <taxon>Gammaproteobacteria</taxon>
        <taxon>Vibrionales</taxon>
        <taxon>Vibrionaceae</taxon>
        <taxon>Vibrio</taxon>
    </lineage>
</organism>
<name>A0A0H3ACU2_VIBC3</name>
<keyword evidence="6" id="KW-0574">Periplasm</keyword>
<dbReference type="GO" id="GO:0042597">
    <property type="term" value="C:periplasmic space"/>
    <property type="evidence" value="ECO:0007669"/>
    <property type="project" value="UniProtKB-SubCell"/>
</dbReference>
<dbReference type="PANTHER" id="PTHR30061">
    <property type="entry name" value="MALTOSE-BINDING PERIPLASMIC PROTEIN"/>
    <property type="match status" value="1"/>
</dbReference>
<dbReference type="InterPro" id="IPR006061">
    <property type="entry name" value="SBP_1_CS"/>
</dbReference>
<accession>A0A0H3ACU2</accession>
<feature type="signal peptide" evidence="6">
    <location>
        <begin position="1"/>
        <end position="36"/>
    </location>
</feature>
<dbReference type="PROSITE" id="PS01037">
    <property type="entry name" value="SBP_BACTERIAL_1"/>
    <property type="match status" value="1"/>
</dbReference>
<dbReference type="eggNOG" id="COG2182">
    <property type="taxonomic scope" value="Bacteria"/>
</dbReference>
<comment type="function">
    <text evidence="6">Part of the ABC transporter complex MalEFGK involved in maltose/maltodextrin import. Binds maltose and higher maltodextrins.</text>
</comment>
<evidence type="ECO:0000256" key="6">
    <source>
        <dbReference type="RuleBase" id="RU365005"/>
    </source>
</evidence>
<dbReference type="EMBL" id="CP000626">
    <property type="protein sequence ID" value="ABQ18469.1"/>
    <property type="molecule type" value="Genomic_DNA"/>
</dbReference>
<comment type="subcellular location">
    <subcellularLocation>
        <location evidence="6">Periplasm</location>
    </subcellularLocation>
</comment>
<gene>
    <name evidence="7" type="primary">malE</name>
    <name evidence="7" type="ordered locus">VC0395_0294</name>
</gene>
<evidence type="ECO:0000256" key="2">
    <source>
        <dbReference type="ARBA" id="ARBA00022448"/>
    </source>
</evidence>
<dbReference type="SUPFAM" id="SSF53850">
    <property type="entry name" value="Periplasmic binding protein-like II"/>
    <property type="match status" value="1"/>
</dbReference>
<evidence type="ECO:0000313" key="8">
    <source>
        <dbReference type="Proteomes" id="UP000000249"/>
    </source>
</evidence>
<dbReference type="GO" id="GO:0015144">
    <property type="term" value="F:carbohydrate transmembrane transporter activity"/>
    <property type="evidence" value="ECO:0007669"/>
    <property type="project" value="InterPro"/>
</dbReference>
<dbReference type="Pfam" id="PF01547">
    <property type="entry name" value="SBP_bac_1"/>
    <property type="match status" value="1"/>
</dbReference>
<comment type="similarity">
    <text evidence="1 6">Belongs to the bacterial solute-binding protein 1 family.</text>
</comment>
<dbReference type="GO" id="GO:1901982">
    <property type="term" value="F:maltose binding"/>
    <property type="evidence" value="ECO:0007669"/>
    <property type="project" value="TreeGrafter"/>
</dbReference>
<proteinExistence type="inferred from homology"/>
<evidence type="ECO:0000256" key="4">
    <source>
        <dbReference type="ARBA" id="ARBA00022729"/>
    </source>
</evidence>
<evidence type="ECO:0000256" key="1">
    <source>
        <dbReference type="ARBA" id="ARBA00008520"/>
    </source>
</evidence>
<dbReference type="Proteomes" id="UP000000249">
    <property type="component" value="Chromosome 2"/>
</dbReference>
<evidence type="ECO:0000313" key="7">
    <source>
        <dbReference type="EMBL" id="ABQ18469.1"/>
    </source>
</evidence>
<dbReference type="PANTHER" id="PTHR30061:SF50">
    <property type="entry name" value="MALTOSE_MALTODEXTRIN-BINDING PERIPLASMIC PROTEIN"/>
    <property type="match status" value="1"/>
</dbReference>
<dbReference type="GO" id="GO:0042956">
    <property type="term" value="P:maltodextrin transmembrane transport"/>
    <property type="evidence" value="ECO:0007669"/>
    <property type="project" value="TreeGrafter"/>
</dbReference>
<keyword evidence="2 6" id="KW-0813">Transport</keyword>
<keyword evidence="3 6" id="KW-0762">Sugar transport</keyword>
<dbReference type="PRINTS" id="PR00181">
    <property type="entry name" value="MALTOSEBP"/>
</dbReference>
<dbReference type="GO" id="GO:0055052">
    <property type="term" value="C:ATP-binding cassette (ABC) transporter complex, substrate-binding subunit-containing"/>
    <property type="evidence" value="ECO:0007669"/>
    <property type="project" value="TreeGrafter"/>
</dbReference>
<keyword evidence="4 6" id="KW-0732">Signal</keyword>
<feature type="chain" id="PRO_5013428496" description="Maltodextrin-binding protein" evidence="6">
    <location>
        <begin position="37"/>
        <end position="406"/>
    </location>
</feature>
<dbReference type="InterPro" id="IPR006060">
    <property type="entry name" value="Maltose/Cyclodextrin-bd"/>
</dbReference>
<dbReference type="KEGG" id="vco:VC0395_0294"/>
<evidence type="ECO:0000256" key="5">
    <source>
        <dbReference type="ARBA" id="ARBA00030303"/>
    </source>
</evidence>
<protein>
    <recommendedName>
        <fullName evidence="5 6">Maltodextrin-binding protein</fullName>
    </recommendedName>
</protein>
<reference evidence="7 8" key="1">
    <citation type="submission" date="2007-03" db="EMBL/GenBank/DDBJ databases">
        <authorList>
            <person name="Heidelberg J."/>
        </authorList>
    </citation>
    <scope>NUCLEOTIDE SEQUENCE [LARGE SCALE GENOMIC DNA]</scope>
    <source>
        <strain evidence="8">ATCC 39541 / Classical Ogawa 395 / O395</strain>
    </source>
</reference>
<evidence type="ECO:0000256" key="3">
    <source>
        <dbReference type="ARBA" id="ARBA00022597"/>
    </source>
</evidence>
<dbReference type="InterPro" id="IPR006059">
    <property type="entry name" value="SBP"/>
</dbReference>
<dbReference type="Gene3D" id="3.40.190.10">
    <property type="entry name" value="Periplasmic binding protein-like II"/>
    <property type="match status" value="2"/>
</dbReference>
<dbReference type="NCBIfam" id="NF007011">
    <property type="entry name" value="PRK09474.1"/>
    <property type="match status" value="1"/>
</dbReference>
<sequence>MVSPTTQKEKDMNMKNALSTVALSTLVALGSFGAHAAIEEGQLTIWINGDKGYNGLAEVGKKFEADTGIKVTVAHPDALQDKFPQTAATGDGPDIVFWAHDRFGGYAEAGLLVEIKPSAKIQEGIVDFAWDAVKYNGKIIGYPIAVESLSLIYNKDLVPNPPKSWEEVAELDAKLKKEGKSAIMWNLKEPYFTWPLMAADGGYAFKYGVDGYDVKDAGINNKGVKDAMNFVKGLVDKGVISPDMDYSVSESAFNQGNTAMTINGPWSWGNIEKSGINYGVTTLPKFNGQASKPFVGVLTAGISTASPNKDLAVEFIENYLLTNDGLRMVNNDKPLGAVALNSFQRELDADARIAATMDNAMNGEIMPNIPQMNAFWSSAKNAIINIVDGRQTVDAALADAEKQMTK</sequence>
<dbReference type="PATRIC" id="fig|345073.21.peg.3695"/>
<dbReference type="GO" id="GO:0015768">
    <property type="term" value="P:maltose transport"/>
    <property type="evidence" value="ECO:0007669"/>
    <property type="project" value="TreeGrafter"/>
</dbReference>
<dbReference type="AlphaFoldDB" id="A0A0H3ACU2"/>